<sequence>MTRVEKRMEHMMDRKVQAVHQRLDAFELRVLERPAPTTNVSAFHMELASLRADLDTLLALPETEPNSAPTSSVDYTVLDALFGDEMPPHSSSRHHGMRPRSSRASDDTKAGRASKRERQETEAVPRASIIYEELRQ</sequence>
<dbReference type="HOGENOM" id="CLU_028647_7_1_1"/>
<evidence type="ECO:0000256" key="1">
    <source>
        <dbReference type="SAM" id="MobiDB-lite"/>
    </source>
</evidence>
<protein>
    <submittedName>
        <fullName evidence="2">Integrase core domain containing protein</fullName>
    </submittedName>
</protein>
<dbReference type="Gramene" id="PGSC0003DMT400096657">
    <property type="protein sequence ID" value="PGSC0003DMT400096657"/>
    <property type="gene ID" value="PGSC0003DMG400046228"/>
</dbReference>
<dbReference type="AlphaFoldDB" id="M1DYY6"/>
<dbReference type="EnsemblPlants" id="PGSC0003DMT400096657">
    <property type="protein sequence ID" value="PGSC0003DMT400096657"/>
    <property type="gene ID" value="PGSC0003DMG400046228"/>
</dbReference>
<organism evidence="2 3">
    <name type="scientific">Solanum tuberosum</name>
    <name type="common">Potato</name>
    <dbReference type="NCBI Taxonomy" id="4113"/>
    <lineage>
        <taxon>Eukaryota</taxon>
        <taxon>Viridiplantae</taxon>
        <taxon>Streptophyta</taxon>
        <taxon>Embryophyta</taxon>
        <taxon>Tracheophyta</taxon>
        <taxon>Spermatophyta</taxon>
        <taxon>Magnoliopsida</taxon>
        <taxon>eudicotyledons</taxon>
        <taxon>Gunneridae</taxon>
        <taxon>Pentapetalae</taxon>
        <taxon>asterids</taxon>
        <taxon>lamiids</taxon>
        <taxon>Solanales</taxon>
        <taxon>Solanaceae</taxon>
        <taxon>Solanoideae</taxon>
        <taxon>Solaneae</taxon>
        <taxon>Solanum</taxon>
    </lineage>
</organism>
<accession>M1DYY6</accession>
<evidence type="ECO:0000313" key="3">
    <source>
        <dbReference type="Proteomes" id="UP000011115"/>
    </source>
</evidence>
<reference evidence="3" key="1">
    <citation type="journal article" date="2011" name="Nature">
        <title>Genome sequence and analysis of the tuber crop potato.</title>
        <authorList>
            <consortium name="The Potato Genome Sequencing Consortium"/>
        </authorList>
    </citation>
    <scope>NUCLEOTIDE SEQUENCE [LARGE SCALE GENOMIC DNA]</scope>
    <source>
        <strain evidence="3">cv. DM1-3 516 R44</strain>
    </source>
</reference>
<proteinExistence type="predicted"/>
<dbReference type="Proteomes" id="UP000011115">
    <property type="component" value="Unassembled WGS sequence"/>
</dbReference>
<keyword evidence="3" id="KW-1185">Reference proteome</keyword>
<dbReference type="PaxDb" id="4113-PGSC0003DMT400096657"/>
<feature type="compositionally biased region" description="Basic residues" evidence="1">
    <location>
        <begin position="91"/>
        <end position="101"/>
    </location>
</feature>
<reference evidence="2" key="2">
    <citation type="submission" date="2015-06" db="UniProtKB">
        <authorList>
            <consortium name="EnsemblPlants"/>
        </authorList>
    </citation>
    <scope>IDENTIFICATION</scope>
    <source>
        <strain evidence="2">DM1-3 516 R44</strain>
    </source>
</reference>
<feature type="region of interest" description="Disordered" evidence="1">
    <location>
        <begin position="82"/>
        <end position="136"/>
    </location>
</feature>
<dbReference type="InParanoid" id="M1DYY6"/>
<name>M1DYY6_SOLTU</name>
<evidence type="ECO:0000313" key="2">
    <source>
        <dbReference type="EnsemblPlants" id="PGSC0003DMT400096657"/>
    </source>
</evidence>
<feature type="compositionally biased region" description="Basic and acidic residues" evidence="1">
    <location>
        <begin position="103"/>
        <end position="123"/>
    </location>
</feature>